<dbReference type="RefSeq" id="WP_014270251.1">
    <property type="nucleotide sequence ID" value="NC_016633.1"/>
</dbReference>
<comment type="similarity">
    <text evidence="1">Belongs to the ROK (NagC/XylR) family.</text>
</comment>
<dbReference type="Proteomes" id="UP000005632">
    <property type="component" value="Chromosome"/>
</dbReference>
<dbReference type="EMBL" id="CP003155">
    <property type="protein sequence ID" value="AEV29403.1"/>
    <property type="molecule type" value="Genomic_DNA"/>
</dbReference>
<dbReference type="Pfam" id="PF00480">
    <property type="entry name" value="ROK"/>
    <property type="match status" value="1"/>
</dbReference>
<organism evidence="2 3">
    <name type="scientific">Sphaerochaeta pleomorpha (strain ATCC BAA-1885 / DSM 22778 / Grapes)</name>
    <dbReference type="NCBI Taxonomy" id="158190"/>
    <lineage>
        <taxon>Bacteria</taxon>
        <taxon>Pseudomonadati</taxon>
        <taxon>Spirochaetota</taxon>
        <taxon>Spirochaetia</taxon>
        <taxon>Spirochaetales</taxon>
        <taxon>Sphaerochaetaceae</taxon>
        <taxon>Sphaerochaeta</taxon>
    </lineage>
</organism>
<dbReference type="Gene3D" id="3.30.420.40">
    <property type="match status" value="2"/>
</dbReference>
<protein>
    <submittedName>
        <fullName evidence="2">Transcriptional regulator/sugar kinase</fullName>
    </submittedName>
</protein>
<evidence type="ECO:0000313" key="2">
    <source>
        <dbReference type="EMBL" id="AEV29403.1"/>
    </source>
</evidence>
<evidence type="ECO:0000313" key="3">
    <source>
        <dbReference type="Proteomes" id="UP000005632"/>
    </source>
</evidence>
<reference evidence="2 3" key="1">
    <citation type="submission" date="2011-11" db="EMBL/GenBank/DDBJ databases">
        <title>Complete sequence of Spirochaeta sp. grapes.</title>
        <authorList>
            <consortium name="US DOE Joint Genome Institute"/>
            <person name="Lucas S."/>
            <person name="Han J."/>
            <person name="Lapidus A."/>
            <person name="Cheng J.-F."/>
            <person name="Goodwin L."/>
            <person name="Pitluck S."/>
            <person name="Peters L."/>
            <person name="Ovchinnikova G."/>
            <person name="Munk A.C."/>
            <person name="Detter J.C."/>
            <person name="Han C."/>
            <person name="Tapia R."/>
            <person name="Land M."/>
            <person name="Hauser L."/>
            <person name="Kyrpides N."/>
            <person name="Ivanova N."/>
            <person name="Pagani I."/>
            <person name="Ritalahtilisa K."/>
            <person name="Loeffler F."/>
            <person name="Woyke T."/>
        </authorList>
    </citation>
    <scope>NUCLEOTIDE SEQUENCE [LARGE SCALE GENOMIC DNA]</scope>
    <source>
        <strain evidence="3">ATCC BAA-1885 / DSM 22778 / Grapes</strain>
    </source>
</reference>
<dbReference type="AlphaFoldDB" id="G8QWA5"/>
<keyword evidence="3" id="KW-1185">Reference proteome</keyword>
<keyword evidence="2" id="KW-0418">Kinase</keyword>
<sequence>MNTSNDSCILALDAGGTTIKLGVVLKSGGCSELVDFQETPIQSSGSIGEIEEGYAKAIETGLSLASRHHLKLSGIAVSTPGPFDYETGISRMTHKYAAIYGQSVKKIIEQTTKDIPVRFMHDSSAFLLGEILDPRYRSFHTPAAIIIGTGLGFAIIKQGKLLLNASQGPGISIFRRPYKGKTAEDFVSKRGIMNLYTELGGSLCKTVREIDLEARKGDELCKKVFVQTGMHVGHIVAPLIQEQGIDCLILGGQIAKADRLLITPLSETLQTYSIDCFVCKAQTIDTAPLVGAAQLF</sequence>
<dbReference type="CDD" id="cd23763">
    <property type="entry name" value="ASKHA_ATPase_ROK"/>
    <property type="match status" value="1"/>
</dbReference>
<proteinExistence type="inferred from homology"/>
<dbReference type="KEGG" id="sgp:SpiGrapes_1596"/>
<accession>G8QWA5</accession>
<dbReference type="HOGENOM" id="CLU_036604_2_0_12"/>
<dbReference type="PANTHER" id="PTHR18964:SF149">
    <property type="entry name" value="BIFUNCTIONAL UDP-N-ACETYLGLUCOSAMINE 2-EPIMERASE_N-ACETYLMANNOSAMINE KINASE"/>
    <property type="match status" value="1"/>
</dbReference>
<dbReference type="STRING" id="158190.SpiGrapes_1596"/>
<dbReference type="PANTHER" id="PTHR18964">
    <property type="entry name" value="ROK (REPRESSOR, ORF, KINASE) FAMILY"/>
    <property type="match status" value="1"/>
</dbReference>
<dbReference type="GO" id="GO:0016301">
    <property type="term" value="F:kinase activity"/>
    <property type="evidence" value="ECO:0007669"/>
    <property type="project" value="UniProtKB-KW"/>
</dbReference>
<dbReference type="InterPro" id="IPR043129">
    <property type="entry name" value="ATPase_NBD"/>
</dbReference>
<gene>
    <name evidence="2" type="ordered locus">SpiGrapes_1596</name>
</gene>
<name>G8QWA5_SPHPG</name>
<dbReference type="SUPFAM" id="SSF53067">
    <property type="entry name" value="Actin-like ATPase domain"/>
    <property type="match status" value="1"/>
</dbReference>
<evidence type="ECO:0000256" key="1">
    <source>
        <dbReference type="ARBA" id="ARBA00006479"/>
    </source>
</evidence>
<keyword evidence="2" id="KW-0808">Transferase</keyword>
<dbReference type="InterPro" id="IPR000600">
    <property type="entry name" value="ROK"/>
</dbReference>
<dbReference type="eggNOG" id="COG1940">
    <property type="taxonomic scope" value="Bacteria"/>
</dbReference>